<evidence type="ECO:0000256" key="3">
    <source>
        <dbReference type="ARBA" id="ARBA00037377"/>
    </source>
</evidence>
<dbReference type="GO" id="GO:0006886">
    <property type="term" value="P:intracellular protein transport"/>
    <property type="evidence" value="ECO:0007669"/>
    <property type="project" value="TreeGrafter"/>
</dbReference>
<evidence type="ECO:0000313" key="8">
    <source>
        <dbReference type="EMBL" id="VDL91349.1"/>
    </source>
</evidence>
<keyword evidence="7" id="KW-0460">Magnesium</keyword>
<dbReference type="Proteomes" id="UP000275846">
    <property type="component" value="Unassembled WGS sequence"/>
</dbReference>
<keyword evidence="7" id="KW-0479">Metal-binding</keyword>
<dbReference type="PANTHER" id="PTHR45909">
    <property type="entry name" value="ADP-RIBOSYLATION FACTOR-RELATED PROTEIN 1"/>
    <property type="match status" value="1"/>
</dbReference>
<dbReference type="PROSITE" id="PS51417">
    <property type="entry name" value="ARF"/>
    <property type="match status" value="1"/>
</dbReference>
<dbReference type="SMART" id="SM00175">
    <property type="entry name" value="RAB"/>
    <property type="match status" value="1"/>
</dbReference>
<dbReference type="InterPro" id="IPR027417">
    <property type="entry name" value="P-loop_NTPase"/>
</dbReference>
<feature type="binding site" evidence="6">
    <location>
        <begin position="207"/>
        <end position="210"/>
    </location>
    <ligand>
        <name>GTP</name>
        <dbReference type="ChEBI" id="CHEBI:37565"/>
    </ligand>
</feature>
<dbReference type="AlphaFoldDB" id="A0A3P7BYQ3"/>
<evidence type="ECO:0000256" key="5">
    <source>
        <dbReference type="ARBA" id="ARBA00039478"/>
    </source>
</evidence>
<organism evidence="8 9">
    <name type="scientific">Schistocephalus solidus</name>
    <name type="common">Tapeworm</name>
    <dbReference type="NCBI Taxonomy" id="70667"/>
    <lineage>
        <taxon>Eukaryota</taxon>
        <taxon>Metazoa</taxon>
        <taxon>Spiralia</taxon>
        <taxon>Lophotrochozoa</taxon>
        <taxon>Platyhelminthes</taxon>
        <taxon>Cestoda</taxon>
        <taxon>Eucestoda</taxon>
        <taxon>Diphyllobothriidea</taxon>
        <taxon>Diphyllobothriidae</taxon>
        <taxon>Schistocephalus</taxon>
    </lineage>
</organism>
<dbReference type="STRING" id="70667.A0A3P7BYQ3"/>
<accession>A0A3P7BYQ3</accession>
<dbReference type="GO" id="GO:0043001">
    <property type="term" value="P:Golgi to plasma membrane protein transport"/>
    <property type="evidence" value="ECO:0007669"/>
    <property type="project" value="TreeGrafter"/>
</dbReference>
<dbReference type="EMBL" id="UYSU01033067">
    <property type="protein sequence ID" value="VDL91349.1"/>
    <property type="molecule type" value="Genomic_DNA"/>
</dbReference>
<sequence length="315" mass="35452">MTLWKLSSVLMAFTDSESCAGLHAEGNIAGSTDLYRLIPPSTNNRPLCLKLDEARSRRRLTNTCTIMYTLLRGLCKYVSKKDEYSVLILGLDDAGKTTYLEQTKTKFNKDYKAMPLNKITSTVVSFIPTHDSLVGQVFVEGIVIKFWDLGGQTELQSLWDKYYLESHGIIFVVDSSEPERFDEAKAAFDTMIKNKALEGLPLLILANKQDLDGAFPVSEVKQVFQESAHLIGQRDCSMRGASALLGIPFEVLVRECCSEVVHLEEALTRHLLRHGSLVKKKLYRKCHGPVTFTNTKLRGQNVPVWRCRRKGCQSV</sequence>
<feature type="binding site" evidence="7">
    <location>
        <position position="129"/>
    </location>
    <ligand>
        <name>Mg(2+)</name>
        <dbReference type="ChEBI" id="CHEBI:18420"/>
    </ligand>
</feature>
<feature type="binding site" evidence="6">
    <location>
        <position position="151"/>
    </location>
    <ligand>
        <name>GTP</name>
        <dbReference type="ChEBI" id="CHEBI:37565"/>
    </ligand>
</feature>
<evidence type="ECO:0000256" key="4">
    <source>
        <dbReference type="ARBA" id="ARBA00038765"/>
    </source>
</evidence>
<proteinExistence type="predicted"/>
<dbReference type="NCBIfam" id="TIGR00231">
    <property type="entry name" value="small_GTP"/>
    <property type="match status" value="1"/>
</dbReference>
<evidence type="ECO:0000256" key="1">
    <source>
        <dbReference type="ARBA" id="ARBA00022741"/>
    </source>
</evidence>
<dbReference type="Gene3D" id="3.40.50.300">
    <property type="entry name" value="P-loop containing nucleotide triphosphate hydrolases"/>
    <property type="match status" value="1"/>
</dbReference>
<evidence type="ECO:0000256" key="6">
    <source>
        <dbReference type="PIRSR" id="PIRSR606689-1"/>
    </source>
</evidence>
<dbReference type="PANTHER" id="PTHR45909:SF1">
    <property type="entry name" value="ADP-RIBOSYLATION FACTOR-RELATED PROTEIN 1"/>
    <property type="match status" value="1"/>
</dbReference>
<dbReference type="SMART" id="SM00177">
    <property type="entry name" value="ARF"/>
    <property type="match status" value="1"/>
</dbReference>
<protein>
    <recommendedName>
        <fullName evidence="5">ADP-ribosylation factor-related protein 1</fullName>
    </recommendedName>
</protein>
<feature type="binding site" evidence="7">
    <location>
        <position position="97"/>
    </location>
    <ligand>
        <name>Mg(2+)</name>
        <dbReference type="ChEBI" id="CHEBI:18420"/>
    </ligand>
</feature>
<reference evidence="8 9" key="1">
    <citation type="submission" date="2018-11" db="EMBL/GenBank/DDBJ databases">
        <authorList>
            <consortium name="Pathogen Informatics"/>
        </authorList>
    </citation>
    <scope>NUCLEOTIDE SEQUENCE [LARGE SCALE GENOMIC DNA]</scope>
    <source>
        <strain evidence="8 9">NST_G2</strain>
    </source>
</reference>
<dbReference type="InterPro" id="IPR005225">
    <property type="entry name" value="Small_GTP-bd"/>
</dbReference>
<comment type="subunit">
    <text evidence="4">Interacts with SYS1.</text>
</comment>
<keyword evidence="2 6" id="KW-0342">GTP-binding</keyword>
<dbReference type="GO" id="GO:0005525">
    <property type="term" value="F:GTP binding"/>
    <property type="evidence" value="ECO:0007669"/>
    <property type="project" value="UniProtKB-KW"/>
</dbReference>
<comment type="function">
    <text evidence="3">Trans-Golgi-associated GTPase that regulates protein sorting. Controls the targeting of ARL1 and its effector to the trans-Golgi. Required for the lipidation of chylomicrons in the intestine and required for VLDL lipidation in the liver.</text>
</comment>
<evidence type="ECO:0000256" key="7">
    <source>
        <dbReference type="PIRSR" id="PIRSR606689-2"/>
    </source>
</evidence>
<dbReference type="InterPro" id="IPR024156">
    <property type="entry name" value="Small_GTPase_ARF"/>
</dbReference>
<dbReference type="GO" id="GO:0003924">
    <property type="term" value="F:GTPase activity"/>
    <property type="evidence" value="ECO:0007669"/>
    <property type="project" value="InterPro"/>
</dbReference>
<keyword evidence="1 6" id="KW-0547">Nucleotide-binding</keyword>
<dbReference type="SUPFAM" id="SSF52540">
    <property type="entry name" value="P-loop containing nucleoside triphosphate hydrolases"/>
    <property type="match status" value="1"/>
</dbReference>
<evidence type="ECO:0000256" key="2">
    <source>
        <dbReference type="ARBA" id="ARBA00023134"/>
    </source>
</evidence>
<dbReference type="InterPro" id="IPR006689">
    <property type="entry name" value="Small_GTPase_ARF/SAR"/>
</dbReference>
<feature type="binding site" evidence="6">
    <location>
        <begin position="90"/>
        <end position="97"/>
    </location>
    <ligand>
        <name>GTP</name>
        <dbReference type="ChEBI" id="CHEBI:37565"/>
    </ligand>
</feature>
<evidence type="ECO:0000313" key="9">
    <source>
        <dbReference type="Proteomes" id="UP000275846"/>
    </source>
</evidence>
<name>A0A3P7BYQ3_SCHSO</name>
<dbReference type="OrthoDB" id="414781at2759"/>
<dbReference type="Pfam" id="PF00025">
    <property type="entry name" value="Arf"/>
    <property type="match status" value="1"/>
</dbReference>
<dbReference type="GO" id="GO:0046872">
    <property type="term" value="F:metal ion binding"/>
    <property type="evidence" value="ECO:0007669"/>
    <property type="project" value="UniProtKB-KW"/>
</dbReference>
<dbReference type="GO" id="GO:0005794">
    <property type="term" value="C:Golgi apparatus"/>
    <property type="evidence" value="ECO:0007669"/>
    <property type="project" value="TreeGrafter"/>
</dbReference>
<dbReference type="PRINTS" id="PR00449">
    <property type="entry name" value="RASTRNSFRMNG"/>
</dbReference>
<keyword evidence="9" id="KW-1185">Reference proteome</keyword>
<dbReference type="GO" id="GO:0034067">
    <property type="term" value="P:protein localization to Golgi apparatus"/>
    <property type="evidence" value="ECO:0007669"/>
    <property type="project" value="TreeGrafter"/>
</dbReference>
<dbReference type="SMART" id="SM00178">
    <property type="entry name" value="SAR"/>
    <property type="match status" value="1"/>
</dbReference>
<gene>
    <name evidence="8" type="ORF">SSLN_LOCUS4964</name>
</gene>